<evidence type="ECO:0000256" key="1">
    <source>
        <dbReference type="SAM" id="MobiDB-lite"/>
    </source>
</evidence>
<dbReference type="AlphaFoldDB" id="A0A1I6KSH1"/>
<name>A0A1I6KSH1_9EURY</name>
<dbReference type="OrthoDB" id="214784at2157"/>
<sequence>MTRPRLRTGRHLVPGLAAVALFVVFATVFLGSSFPEAAGFGADAAIMKSLGAALIGVEASAIVGEGAAVPSEGFLVSFIVIAVALDAALDGSLMLARREEAGENVTVGTDVAGAEESPATATDGGVSGGENR</sequence>
<evidence type="ECO:0000256" key="2">
    <source>
        <dbReference type="SAM" id="Phobius"/>
    </source>
</evidence>
<dbReference type="STRING" id="767519.SAMN05216559_1464"/>
<proteinExistence type="predicted"/>
<dbReference type="RefSeq" id="WP_089815288.1">
    <property type="nucleotide sequence ID" value="NZ_FOZK01000001.1"/>
</dbReference>
<feature type="transmembrane region" description="Helical" evidence="2">
    <location>
        <begin position="73"/>
        <end position="89"/>
    </location>
</feature>
<dbReference type="Proteomes" id="UP000199062">
    <property type="component" value="Unassembled WGS sequence"/>
</dbReference>
<evidence type="ECO:0000313" key="3">
    <source>
        <dbReference type="EMBL" id="SFR94175.1"/>
    </source>
</evidence>
<feature type="transmembrane region" description="Helical" evidence="2">
    <location>
        <begin position="12"/>
        <end position="31"/>
    </location>
</feature>
<keyword evidence="4" id="KW-1185">Reference proteome</keyword>
<reference evidence="3 4" key="1">
    <citation type="submission" date="2016-10" db="EMBL/GenBank/DDBJ databases">
        <authorList>
            <person name="de Groot N.N."/>
        </authorList>
    </citation>
    <scope>NUCLEOTIDE SEQUENCE [LARGE SCALE GENOMIC DNA]</scope>
    <source>
        <strain evidence="3 4">CGMCC 1.10457</strain>
    </source>
</reference>
<protein>
    <submittedName>
        <fullName evidence="3">NADH-quinone oxidoreductase subunit J</fullName>
    </submittedName>
</protein>
<feature type="region of interest" description="Disordered" evidence="1">
    <location>
        <begin position="106"/>
        <end position="132"/>
    </location>
</feature>
<keyword evidence="2" id="KW-1133">Transmembrane helix</keyword>
<accession>A0A1I6KSH1</accession>
<evidence type="ECO:0000313" key="4">
    <source>
        <dbReference type="Proteomes" id="UP000199062"/>
    </source>
</evidence>
<gene>
    <name evidence="3" type="ORF">SAMN05216559_1464</name>
</gene>
<organism evidence="3 4">
    <name type="scientific">Halomicrobium zhouii</name>
    <dbReference type="NCBI Taxonomy" id="767519"/>
    <lineage>
        <taxon>Archaea</taxon>
        <taxon>Methanobacteriati</taxon>
        <taxon>Methanobacteriota</taxon>
        <taxon>Stenosarchaea group</taxon>
        <taxon>Halobacteria</taxon>
        <taxon>Halobacteriales</taxon>
        <taxon>Haloarculaceae</taxon>
        <taxon>Halomicrobium</taxon>
    </lineage>
</organism>
<keyword evidence="2" id="KW-0812">Transmembrane</keyword>
<dbReference type="EMBL" id="FOZK01000001">
    <property type="protein sequence ID" value="SFR94175.1"/>
    <property type="molecule type" value="Genomic_DNA"/>
</dbReference>
<keyword evidence="2" id="KW-0472">Membrane</keyword>